<feature type="domain" description="NAD-dependent epimerase/dehydratase" evidence="1">
    <location>
        <begin position="6"/>
        <end position="81"/>
    </location>
</feature>
<gene>
    <name evidence="2" type="ORF">VKT23_014599</name>
</gene>
<protein>
    <recommendedName>
        <fullName evidence="1">NAD-dependent epimerase/dehydratase domain-containing protein</fullName>
    </recommendedName>
</protein>
<dbReference type="InterPro" id="IPR051207">
    <property type="entry name" value="ComplexI_NDUFA9_subunit"/>
</dbReference>
<dbReference type="EMBL" id="JBANRG010000044">
    <property type="protein sequence ID" value="KAK7446394.1"/>
    <property type="molecule type" value="Genomic_DNA"/>
</dbReference>
<keyword evidence="3" id="KW-1185">Reference proteome</keyword>
<dbReference type="SUPFAM" id="SSF51735">
    <property type="entry name" value="NAD(P)-binding Rossmann-fold domains"/>
    <property type="match status" value="1"/>
</dbReference>
<dbReference type="PANTHER" id="PTHR12126:SF16">
    <property type="entry name" value="MIOREX COMPLEX COMPONENT 2"/>
    <property type="match status" value="1"/>
</dbReference>
<evidence type="ECO:0000313" key="3">
    <source>
        <dbReference type="Proteomes" id="UP001498398"/>
    </source>
</evidence>
<dbReference type="InterPro" id="IPR036291">
    <property type="entry name" value="NAD(P)-bd_dom_sf"/>
</dbReference>
<reference evidence="2 3" key="1">
    <citation type="submission" date="2024-01" db="EMBL/GenBank/DDBJ databases">
        <title>A draft genome for the cacao thread blight pathogen Marasmiellus scandens.</title>
        <authorList>
            <person name="Baruah I.K."/>
            <person name="Leung J."/>
            <person name="Bukari Y."/>
            <person name="Amoako-Attah I."/>
            <person name="Meinhardt L.W."/>
            <person name="Bailey B.A."/>
            <person name="Cohen S.P."/>
        </authorList>
    </citation>
    <scope>NUCLEOTIDE SEQUENCE [LARGE SCALE GENOMIC DNA]</scope>
    <source>
        <strain evidence="2 3">GH-19</strain>
    </source>
</reference>
<sequence length="321" mass="34427">MSMQRILVVGGNGFIGSAICRIALANGMEVTSVSSSGRPYTTPKGHSPAWASKVTWLQGSAHNPSTFHDALANADGVVHTLGTLIEDGGKYKQAIREGNIPQVLGAVCDNVLSGKNPLIKGGEGSYEHINRDSALRVCEAFVSSGQGKTYASSPRPFVYISAEDVFRPVIPARYIETKREAEKGIEALLSEQYRGIYIRPSLVYHSHYRPLTTPAAALIDFSSTIHSKIPSGIPTPSQLLRSFNSILSAGNTNSELGSPLESMANCMTIPPIHVDHVAEAVCAALTNQDVQGVVGVWRMRGLIGWRNADQATLGNSNHTYV</sequence>
<dbReference type="Pfam" id="PF01370">
    <property type="entry name" value="Epimerase"/>
    <property type="match status" value="1"/>
</dbReference>
<comment type="caution">
    <text evidence="2">The sequence shown here is derived from an EMBL/GenBank/DDBJ whole genome shotgun (WGS) entry which is preliminary data.</text>
</comment>
<evidence type="ECO:0000313" key="2">
    <source>
        <dbReference type="EMBL" id="KAK7446394.1"/>
    </source>
</evidence>
<dbReference type="PANTHER" id="PTHR12126">
    <property type="entry name" value="NADH-UBIQUINONE OXIDOREDUCTASE 39 KDA SUBUNIT-RELATED"/>
    <property type="match status" value="1"/>
</dbReference>
<evidence type="ECO:0000259" key="1">
    <source>
        <dbReference type="Pfam" id="PF01370"/>
    </source>
</evidence>
<dbReference type="Gene3D" id="3.40.50.720">
    <property type="entry name" value="NAD(P)-binding Rossmann-like Domain"/>
    <property type="match status" value="1"/>
</dbReference>
<dbReference type="Proteomes" id="UP001498398">
    <property type="component" value="Unassembled WGS sequence"/>
</dbReference>
<dbReference type="InterPro" id="IPR001509">
    <property type="entry name" value="Epimerase_deHydtase"/>
</dbReference>
<name>A0ABR1J0D9_9AGAR</name>
<accession>A0ABR1J0D9</accession>
<proteinExistence type="predicted"/>
<organism evidence="2 3">
    <name type="scientific">Marasmiellus scandens</name>
    <dbReference type="NCBI Taxonomy" id="2682957"/>
    <lineage>
        <taxon>Eukaryota</taxon>
        <taxon>Fungi</taxon>
        <taxon>Dikarya</taxon>
        <taxon>Basidiomycota</taxon>
        <taxon>Agaricomycotina</taxon>
        <taxon>Agaricomycetes</taxon>
        <taxon>Agaricomycetidae</taxon>
        <taxon>Agaricales</taxon>
        <taxon>Marasmiineae</taxon>
        <taxon>Omphalotaceae</taxon>
        <taxon>Marasmiellus</taxon>
    </lineage>
</organism>